<dbReference type="GO" id="GO:0004777">
    <property type="term" value="F:succinate-semialdehyde dehydrogenase (NAD+) activity"/>
    <property type="evidence" value="ECO:0007669"/>
    <property type="project" value="TreeGrafter"/>
</dbReference>
<evidence type="ECO:0000313" key="6">
    <source>
        <dbReference type="EMBL" id="PCK29746.1"/>
    </source>
</evidence>
<dbReference type="InterPro" id="IPR029510">
    <property type="entry name" value="Ald_DH_CS_GLU"/>
</dbReference>
<dbReference type="InterPro" id="IPR016160">
    <property type="entry name" value="Ald_DH_CS_CYS"/>
</dbReference>
<accession>A0A2A5JJY7</accession>
<dbReference type="InterPro" id="IPR016161">
    <property type="entry name" value="Ald_DH/histidinol_DH"/>
</dbReference>
<dbReference type="EMBL" id="NKHF01000104">
    <property type="protein sequence ID" value="PCK29746.1"/>
    <property type="molecule type" value="Genomic_DNA"/>
</dbReference>
<dbReference type="AlphaFoldDB" id="A0A2A5JJY7"/>
<dbReference type="FunFam" id="3.40.309.10:FF:000004">
    <property type="entry name" value="Succinate-semialdehyde dehydrogenase I"/>
    <property type="match status" value="1"/>
</dbReference>
<sequence>MSLISNPEYSLINGQAHPTERYVEVINPATEACIAQVGEADSGAADSALRAAVDTFEQLTKTTAHARSKVLRKWYDLVVEHRQSLAELVTKEQGKPLKEALAEADYAAGFIEWYSEEVKRAYGQVIPSHSQAHELTTIKQGVGVVLGITPWNFPLAMITRKVAPAYAAGCSFILKPSEKTPLAAIALAKLAIQAGMEVGAFQVLVTNDSKGLVAHLTASPDVRKLTFTGSTQVGSALLKQCADTVKRTSMELGGNAPFIIFNSAKLQEAINGLMAAKFRNAGQTCVAANRVFIEQDIAAEAIKQITQRVEQLKVGNGLVEGVDIGPLISLEAKQKAQSLLEDALEKGARIVYQGEACSGQFMAPIVLVGVTRSMRIFHEEIFAPILSVIEFAEEADVIAMANSVPEGLAAYFYCDDVAQIRRVSQALEYGMVGINEGIISNPVAPFGGVKYSGVGREGAQEGLLEYQEVKYLCQKFN</sequence>
<dbReference type="OrthoDB" id="9812625at2"/>
<dbReference type="Gene3D" id="3.40.309.10">
    <property type="entry name" value="Aldehyde Dehydrogenase, Chain A, domain 2"/>
    <property type="match status" value="1"/>
</dbReference>
<dbReference type="Proteomes" id="UP000228621">
    <property type="component" value="Unassembled WGS sequence"/>
</dbReference>
<evidence type="ECO:0000256" key="1">
    <source>
        <dbReference type="ARBA" id="ARBA00009986"/>
    </source>
</evidence>
<evidence type="ECO:0000256" key="2">
    <source>
        <dbReference type="ARBA" id="ARBA00023002"/>
    </source>
</evidence>
<protein>
    <submittedName>
        <fullName evidence="6">Succinate-semialdehyde dehydrogenase (NADP(+))</fullName>
        <ecNumber evidence="6">1.2.1.16</ecNumber>
    </submittedName>
</protein>
<evidence type="ECO:0000256" key="3">
    <source>
        <dbReference type="PROSITE-ProRule" id="PRU10007"/>
    </source>
</evidence>
<dbReference type="Gene3D" id="3.40.605.10">
    <property type="entry name" value="Aldehyde Dehydrogenase, Chain A, domain 1"/>
    <property type="match status" value="1"/>
</dbReference>
<comment type="similarity">
    <text evidence="1 4">Belongs to the aldehyde dehydrogenase family.</text>
</comment>
<dbReference type="EC" id="1.2.1.16" evidence="6"/>
<dbReference type="Pfam" id="PF00171">
    <property type="entry name" value="Aldedh"/>
    <property type="match status" value="1"/>
</dbReference>
<keyword evidence="7" id="KW-1185">Reference proteome</keyword>
<feature type="active site" evidence="3">
    <location>
        <position position="251"/>
    </location>
</feature>
<dbReference type="InterPro" id="IPR016162">
    <property type="entry name" value="Ald_DH_N"/>
</dbReference>
<dbReference type="PANTHER" id="PTHR43353">
    <property type="entry name" value="SUCCINATE-SEMIALDEHYDE DEHYDROGENASE, MITOCHONDRIAL"/>
    <property type="match status" value="1"/>
</dbReference>
<dbReference type="PROSITE" id="PS00070">
    <property type="entry name" value="ALDEHYDE_DEHYDR_CYS"/>
    <property type="match status" value="1"/>
</dbReference>
<dbReference type="CDD" id="cd07103">
    <property type="entry name" value="ALDH_F5_SSADH_GabD"/>
    <property type="match status" value="1"/>
</dbReference>
<evidence type="ECO:0000259" key="5">
    <source>
        <dbReference type="Pfam" id="PF00171"/>
    </source>
</evidence>
<feature type="domain" description="Aldehyde dehydrogenase" evidence="5">
    <location>
        <begin position="20"/>
        <end position="471"/>
    </location>
</feature>
<name>A0A2A5JJY7_PSEO7</name>
<evidence type="ECO:0000313" key="7">
    <source>
        <dbReference type="Proteomes" id="UP000228621"/>
    </source>
</evidence>
<evidence type="ECO:0000256" key="4">
    <source>
        <dbReference type="RuleBase" id="RU003345"/>
    </source>
</evidence>
<proteinExistence type="inferred from homology"/>
<dbReference type="PANTHER" id="PTHR43353:SF5">
    <property type="entry name" value="SUCCINATE-SEMIALDEHYDE DEHYDROGENASE, MITOCHONDRIAL"/>
    <property type="match status" value="1"/>
</dbReference>
<dbReference type="PROSITE" id="PS00687">
    <property type="entry name" value="ALDEHYDE_DEHYDR_GLU"/>
    <property type="match status" value="1"/>
</dbReference>
<dbReference type="RefSeq" id="WP_099643962.1">
    <property type="nucleotide sequence ID" value="NZ_NKHF01000104.1"/>
</dbReference>
<reference evidence="7" key="1">
    <citation type="journal article" date="2019" name="Genome Announc.">
        <title>Draft Genome Sequence of Pseudoalteromonas piscicida Strain 36Y ROTHPW, an Hypersaline Seawater Isolate from the South Coast of Sonora, Mexico.</title>
        <authorList>
            <person name="Sanchez-Diaz R."/>
            <person name="Molina-Garza Z.J."/>
            <person name="Cruz-Suarez L.E."/>
            <person name="Selvin J."/>
            <person name="Kiran G.S."/>
            <person name="Ibarra-Gamez J.C."/>
            <person name="Gomez-Gil B."/>
            <person name="Galaviz-Silva L."/>
        </authorList>
    </citation>
    <scope>NUCLEOTIDE SEQUENCE [LARGE SCALE GENOMIC DNA]</scope>
    <source>
        <strain evidence="7">36Y_RITHPW</strain>
    </source>
</reference>
<dbReference type="GO" id="GO:0009450">
    <property type="term" value="P:gamma-aminobutyric acid catabolic process"/>
    <property type="evidence" value="ECO:0007669"/>
    <property type="project" value="TreeGrafter"/>
</dbReference>
<dbReference type="InterPro" id="IPR050740">
    <property type="entry name" value="Aldehyde_DH_Superfamily"/>
</dbReference>
<organism evidence="6 7">
    <name type="scientific">Pseudoalteromonas piscicida</name>
    <dbReference type="NCBI Taxonomy" id="43662"/>
    <lineage>
        <taxon>Bacteria</taxon>
        <taxon>Pseudomonadati</taxon>
        <taxon>Pseudomonadota</taxon>
        <taxon>Gammaproteobacteria</taxon>
        <taxon>Alteromonadales</taxon>
        <taxon>Pseudoalteromonadaceae</taxon>
        <taxon>Pseudoalteromonas</taxon>
    </lineage>
</organism>
<dbReference type="InterPro" id="IPR016163">
    <property type="entry name" value="Ald_DH_C"/>
</dbReference>
<dbReference type="SUPFAM" id="SSF53720">
    <property type="entry name" value="ALDH-like"/>
    <property type="match status" value="1"/>
</dbReference>
<gene>
    <name evidence="6" type="primary">gabD</name>
    <name evidence="6" type="ORF">CEX98_21035</name>
</gene>
<keyword evidence="2 4" id="KW-0560">Oxidoreductase</keyword>
<comment type="caution">
    <text evidence="6">The sequence shown here is derived from an EMBL/GenBank/DDBJ whole genome shotgun (WGS) entry which is preliminary data.</text>
</comment>
<dbReference type="InterPro" id="IPR015590">
    <property type="entry name" value="Aldehyde_DH_dom"/>
</dbReference>
<dbReference type="FunFam" id="3.40.605.10:FF:000005">
    <property type="entry name" value="Succinate-semialdehyde dehydrogenase I"/>
    <property type="match status" value="1"/>
</dbReference>